<keyword evidence="4" id="KW-1185">Reference proteome</keyword>
<dbReference type="PANTHER" id="PTHR13078:SF57">
    <property type="entry name" value="DEHYDRATASE, PUTATIVE (AFU_ORTHOLOGUE AFUA_5G00640)-RELATED"/>
    <property type="match status" value="1"/>
</dbReference>
<dbReference type="InterPro" id="IPR029069">
    <property type="entry name" value="HotDog_dom_sf"/>
</dbReference>
<dbReference type="SUPFAM" id="SSF54637">
    <property type="entry name" value="Thioesterase/thiol ester dehydrase-isomerase"/>
    <property type="match status" value="2"/>
</dbReference>
<evidence type="ECO:0000259" key="1">
    <source>
        <dbReference type="Pfam" id="PF01575"/>
    </source>
</evidence>
<evidence type="ECO:0000259" key="2">
    <source>
        <dbReference type="Pfam" id="PF22622"/>
    </source>
</evidence>
<feature type="domain" description="MaoC-like" evidence="1">
    <location>
        <begin position="169"/>
        <end position="281"/>
    </location>
</feature>
<dbReference type="GO" id="GO:0005777">
    <property type="term" value="C:peroxisome"/>
    <property type="evidence" value="ECO:0007669"/>
    <property type="project" value="TreeGrafter"/>
</dbReference>
<dbReference type="GO" id="GO:0044594">
    <property type="term" value="F:17-beta-hydroxysteroid dehydrogenase (NAD+) activity"/>
    <property type="evidence" value="ECO:0007669"/>
    <property type="project" value="TreeGrafter"/>
</dbReference>
<dbReference type="Gene3D" id="3.10.129.10">
    <property type="entry name" value="Hotdog Thioesterase"/>
    <property type="match status" value="2"/>
</dbReference>
<dbReference type="InterPro" id="IPR054357">
    <property type="entry name" value="MFE-2_N"/>
</dbReference>
<feature type="domain" description="Peroxisomal multifunctional enzyme type 2-like N-terminal" evidence="2">
    <location>
        <begin position="16"/>
        <end position="150"/>
    </location>
</feature>
<dbReference type="AlphaFoldDB" id="A0A0G4PUQ8"/>
<dbReference type="STRING" id="1429867.A0A0G4PUQ8"/>
<proteinExistence type="predicted"/>
<dbReference type="GO" id="GO:0006635">
    <property type="term" value="P:fatty acid beta-oxidation"/>
    <property type="evidence" value="ECO:0007669"/>
    <property type="project" value="TreeGrafter"/>
</dbReference>
<sequence length="303" mass="33374">MFSGYEFPSQEVSWLRRDVLLFANSIGVPAADLHFLFELHPRFMVFPTYTLILPFKLTDQEVVEFYDRNATNTIPGAPNLDLRYAVDGQRELTIHKPLPTASTGSKFELRNKVIGIYDKGSAGSAFDTEQTIVDSVTGEVYTTTRSVSFVPKQGNWGGPRGPKMPLYPAPNRTPDARYEVQTTDNTVFLYRLNGDYNPLHAVPGPGLKMGLGGVIIHGLFTYSSTCYGVVSKMCGGDASRLKSFGARFASPVKPGDTLTTTMWSMGMTGGLEEVRFITKNQESRIVLSNGRALLLPRIGLSNL</sequence>
<dbReference type="Pfam" id="PF22622">
    <property type="entry name" value="MFE-2_hydrat-2_N"/>
    <property type="match status" value="1"/>
</dbReference>
<accession>A0A0G4PUQ8</accession>
<dbReference type="EMBL" id="HG793173">
    <property type="protein sequence ID" value="CRL29847.1"/>
    <property type="molecule type" value="Genomic_DNA"/>
</dbReference>
<protein>
    <submittedName>
        <fullName evidence="3">Short-chain dehydrogenase/reductase SDR</fullName>
    </submittedName>
</protein>
<organism evidence="3 4">
    <name type="scientific">Penicillium camemberti (strain FM 013)</name>
    <dbReference type="NCBI Taxonomy" id="1429867"/>
    <lineage>
        <taxon>Eukaryota</taxon>
        <taxon>Fungi</taxon>
        <taxon>Dikarya</taxon>
        <taxon>Ascomycota</taxon>
        <taxon>Pezizomycotina</taxon>
        <taxon>Eurotiomycetes</taxon>
        <taxon>Eurotiomycetidae</taxon>
        <taxon>Eurotiales</taxon>
        <taxon>Aspergillaceae</taxon>
        <taxon>Penicillium</taxon>
    </lineage>
</organism>
<dbReference type="PANTHER" id="PTHR13078">
    <property type="entry name" value="PEROXISOMAL MULTIFUNCTIONAL ENZYME TYPE 2-RELATED"/>
    <property type="match status" value="1"/>
</dbReference>
<dbReference type="Pfam" id="PF01575">
    <property type="entry name" value="MaoC_dehydratas"/>
    <property type="match status" value="1"/>
</dbReference>
<dbReference type="GO" id="GO:0003857">
    <property type="term" value="F:(3S)-3-hydroxyacyl-CoA dehydrogenase (NAD+) activity"/>
    <property type="evidence" value="ECO:0007669"/>
    <property type="project" value="TreeGrafter"/>
</dbReference>
<reference evidence="3 4" key="1">
    <citation type="journal article" date="2014" name="Nat. Commun.">
        <title>Multiple recent horizontal transfers of a large genomic region in cheese making fungi.</title>
        <authorList>
            <person name="Cheeseman K."/>
            <person name="Ropars J."/>
            <person name="Renault P."/>
            <person name="Dupont J."/>
            <person name="Gouzy J."/>
            <person name="Branca A."/>
            <person name="Abraham A.L."/>
            <person name="Ceppi M."/>
            <person name="Conseiller E."/>
            <person name="Debuchy R."/>
            <person name="Malagnac F."/>
            <person name="Goarin A."/>
            <person name="Silar P."/>
            <person name="Lacoste S."/>
            <person name="Sallet E."/>
            <person name="Bensimon A."/>
            <person name="Giraud T."/>
            <person name="Brygoo Y."/>
        </authorList>
    </citation>
    <scope>NUCLEOTIDE SEQUENCE [LARGE SCALE GENOMIC DNA]</scope>
    <source>
        <strain evidence="4">FM 013</strain>
    </source>
</reference>
<dbReference type="InterPro" id="IPR002539">
    <property type="entry name" value="MaoC-like_dom"/>
</dbReference>
<gene>
    <name evidence="3" type="ORF">PCAMFM013_S040g000073</name>
</gene>
<evidence type="ECO:0000313" key="3">
    <source>
        <dbReference type="EMBL" id="CRL29847.1"/>
    </source>
</evidence>
<dbReference type="Proteomes" id="UP000053732">
    <property type="component" value="Unassembled WGS sequence"/>
</dbReference>
<name>A0A0G4PUQ8_PENC3</name>
<dbReference type="GO" id="GO:0004300">
    <property type="term" value="F:enoyl-CoA hydratase activity"/>
    <property type="evidence" value="ECO:0007669"/>
    <property type="project" value="TreeGrafter"/>
</dbReference>
<evidence type="ECO:0000313" key="4">
    <source>
        <dbReference type="Proteomes" id="UP000053732"/>
    </source>
</evidence>